<gene>
    <name evidence="14" type="ORF">ANCCEY_07187</name>
</gene>
<keyword evidence="6 12" id="KW-0472">Membrane</keyword>
<dbReference type="CDD" id="cd14967">
    <property type="entry name" value="7tmA_amine_R-like"/>
    <property type="match status" value="1"/>
</dbReference>
<feature type="region of interest" description="Disordered" evidence="11">
    <location>
        <begin position="232"/>
        <end position="270"/>
    </location>
</feature>
<evidence type="ECO:0000256" key="11">
    <source>
        <dbReference type="SAM" id="MobiDB-lite"/>
    </source>
</evidence>
<feature type="region of interest" description="Disordered" evidence="11">
    <location>
        <begin position="437"/>
        <end position="465"/>
    </location>
</feature>
<dbReference type="Pfam" id="PF00001">
    <property type="entry name" value="7tm_1"/>
    <property type="match status" value="2"/>
</dbReference>
<dbReference type="GO" id="GO:0005886">
    <property type="term" value="C:plasma membrane"/>
    <property type="evidence" value="ECO:0007669"/>
    <property type="project" value="UniProtKB-SubCell"/>
</dbReference>
<evidence type="ECO:0000256" key="10">
    <source>
        <dbReference type="RuleBase" id="RU000688"/>
    </source>
</evidence>
<evidence type="ECO:0000313" key="15">
    <source>
        <dbReference type="Proteomes" id="UP000054495"/>
    </source>
</evidence>
<dbReference type="PANTHER" id="PTHR24248">
    <property type="entry name" value="ADRENERGIC RECEPTOR-RELATED G-PROTEIN COUPLED RECEPTOR"/>
    <property type="match status" value="1"/>
</dbReference>
<evidence type="ECO:0000256" key="2">
    <source>
        <dbReference type="ARBA" id="ARBA00022475"/>
    </source>
</evidence>
<feature type="compositionally biased region" description="Polar residues" evidence="11">
    <location>
        <begin position="237"/>
        <end position="252"/>
    </location>
</feature>
<sequence>MVLKAFASPPTLVGVQWGVSDVALLFLIIVVVFGNGLVIFAVLIDRKLKTVTTNKFIASLAVSDLLVGLVVMPLSLYYKLHNDEWTLGYTWCQFHLVSGVFSTTASIVHLVAISLDRYFAIMFPTEYQRHCVSTSTLPYVVMIWVMALAVSSTLFMEQKLHSETICWIDNPQYIVLSSFLSFFLPGAIVVYLYIKIFKKLRNHQLYMFGQSTQKHADKKQSLPRVIIEEVRSRRGSRLSQTGSQSGSPTRRSSGSKERSPSQPDIHCIAKPPQRWRSPTICAETLAHDRSVAAKKRVSIVPDPPSMDVSVSLACAAQMRAEHEQNKLREEEMNSNVDPIRKKSEEEVRKLSEERKIKILERRRMSTSENPNGVPIMQAFQKAYIDIRAGRRRSVQDMEFSTGHYASRSHLATVCDDEGSPTENRSVESSLAETVIALKNMPPKPLVKDDSHEESASTDASQKPLLAVPQYHKQRKSITCIPPPTFLMVPAMMAMNTPPQSPGMRENNSTLKVPRLFDCPSPCSVPSNSSHSSYTSASSGDTFRRISMNSYGSSLTDNTDSTFEIDSRRSSAWSTLRNAVMEVGGSGRKAAVDITIDGSNGTPQKKISSISRGKLRRIATQVTRAIRRKRRESMAIRRESRATRVVAAILSEYNIAFLMCWIPYFCVSVIRGIAMGFSVDINVPLHLQLYVITSWLGYAHSCFNPVIYMCLNKNFRATMRRMIGRTHKCEH</sequence>
<feature type="compositionally biased region" description="Basic and acidic residues" evidence="11">
    <location>
        <begin position="445"/>
        <end position="454"/>
    </location>
</feature>
<accession>A0A0D6LNT9</accession>
<keyword evidence="7" id="KW-1015">Disulfide bond</keyword>
<evidence type="ECO:0000256" key="9">
    <source>
        <dbReference type="ARBA" id="ARBA00023224"/>
    </source>
</evidence>
<feature type="transmembrane region" description="Helical" evidence="12">
    <location>
        <begin position="56"/>
        <end position="76"/>
    </location>
</feature>
<dbReference type="PROSITE" id="PS50262">
    <property type="entry name" value="G_PROTEIN_RECEP_F1_2"/>
    <property type="match status" value="1"/>
</dbReference>
<reference evidence="14 15" key="1">
    <citation type="submission" date="2013-05" db="EMBL/GenBank/DDBJ databases">
        <title>Draft genome of the parasitic nematode Anyclostoma ceylanicum.</title>
        <authorList>
            <person name="Mitreva M."/>
        </authorList>
    </citation>
    <scope>NUCLEOTIDE SEQUENCE [LARGE SCALE GENOMIC DNA]</scope>
</reference>
<protein>
    <submittedName>
        <fullName evidence="14">7 transmembrane receptor</fullName>
    </submittedName>
</protein>
<name>A0A0D6LNT9_9BILA</name>
<dbReference type="EMBL" id="KE124973">
    <property type="protein sequence ID" value="EPB73750.1"/>
    <property type="molecule type" value="Genomic_DNA"/>
</dbReference>
<dbReference type="PRINTS" id="PR00237">
    <property type="entry name" value="GPCRRHODOPSN"/>
</dbReference>
<feature type="transmembrane region" description="Helical" evidence="12">
    <location>
        <begin position="689"/>
        <end position="710"/>
    </location>
</feature>
<keyword evidence="15" id="KW-1185">Reference proteome</keyword>
<comment type="similarity">
    <text evidence="10">Belongs to the G-protein coupled receptor 1 family.</text>
</comment>
<organism evidence="14 15">
    <name type="scientific">Ancylostoma ceylanicum</name>
    <dbReference type="NCBI Taxonomy" id="53326"/>
    <lineage>
        <taxon>Eukaryota</taxon>
        <taxon>Metazoa</taxon>
        <taxon>Ecdysozoa</taxon>
        <taxon>Nematoda</taxon>
        <taxon>Chromadorea</taxon>
        <taxon>Rhabditida</taxon>
        <taxon>Rhabditina</taxon>
        <taxon>Rhabditomorpha</taxon>
        <taxon>Strongyloidea</taxon>
        <taxon>Ancylostomatidae</taxon>
        <taxon>Ancylostomatinae</taxon>
        <taxon>Ancylostoma</taxon>
    </lineage>
</organism>
<keyword evidence="8 10" id="KW-0675">Receptor</keyword>
<feature type="transmembrane region" description="Helical" evidence="12">
    <location>
        <begin position="136"/>
        <end position="154"/>
    </location>
</feature>
<keyword evidence="9 10" id="KW-0807">Transducer</keyword>
<feature type="transmembrane region" description="Helical" evidence="12">
    <location>
        <begin position="22"/>
        <end position="44"/>
    </location>
</feature>
<dbReference type="InterPro" id="IPR000276">
    <property type="entry name" value="GPCR_Rhodpsn"/>
</dbReference>
<keyword evidence="4 12" id="KW-1133">Transmembrane helix</keyword>
<proteinExistence type="inferred from homology"/>
<dbReference type="GO" id="GO:0004930">
    <property type="term" value="F:G protein-coupled receptor activity"/>
    <property type="evidence" value="ECO:0007669"/>
    <property type="project" value="UniProtKB-KW"/>
</dbReference>
<dbReference type="InterPro" id="IPR017452">
    <property type="entry name" value="GPCR_Rhodpsn_7TM"/>
</dbReference>
<dbReference type="Proteomes" id="UP000054495">
    <property type="component" value="Unassembled WGS sequence"/>
</dbReference>
<dbReference type="CDD" id="cd22249">
    <property type="entry name" value="UDM1_RNF168_RNF169-like"/>
    <property type="match status" value="1"/>
</dbReference>
<dbReference type="PROSITE" id="PS00237">
    <property type="entry name" value="G_PROTEIN_RECEP_F1_1"/>
    <property type="match status" value="1"/>
</dbReference>
<comment type="subcellular location">
    <subcellularLocation>
        <location evidence="1">Cell membrane</location>
        <topology evidence="1">Multi-pass membrane protein</topology>
    </subcellularLocation>
</comment>
<evidence type="ECO:0000256" key="4">
    <source>
        <dbReference type="ARBA" id="ARBA00022989"/>
    </source>
</evidence>
<evidence type="ECO:0000256" key="3">
    <source>
        <dbReference type="ARBA" id="ARBA00022692"/>
    </source>
</evidence>
<dbReference type="SMART" id="SM01381">
    <property type="entry name" value="7TM_GPCR_Srsx"/>
    <property type="match status" value="1"/>
</dbReference>
<feature type="transmembrane region" description="Helical" evidence="12">
    <location>
        <begin position="96"/>
        <end position="115"/>
    </location>
</feature>
<keyword evidence="3 10" id="KW-0812">Transmembrane</keyword>
<dbReference type="PANTHER" id="PTHR24248:SF125">
    <property type="entry name" value="DOPAMINE D2-LIKE RECEPTOR"/>
    <property type="match status" value="1"/>
</dbReference>
<feature type="transmembrane region" description="Helical" evidence="12">
    <location>
        <begin position="174"/>
        <end position="194"/>
    </location>
</feature>
<evidence type="ECO:0000256" key="12">
    <source>
        <dbReference type="SAM" id="Phobius"/>
    </source>
</evidence>
<evidence type="ECO:0000256" key="6">
    <source>
        <dbReference type="ARBA" id="ARBA00023136"/>
    </source>
</evidence>
<evidence type="ECO:0000256" key="8">
    <source>
        <dbReference type="ARBA" id="ARBA00023170"/>
    </source>
</evidence>
<evidence type="ECO:0000256" key="5">
    <source>
        <dbReference type="ARBA" id="ARBA00023040"/>
    </source>
</evidence>
<dbReference type="AlphaFoldDB" id="A0A0D6LNT9"/>
<evidence type="ECO:0000256" key="1">
    <source>
        <dbReference type="ARBA" id="ARBA00004651"/>
    </source>
</evidence>
<evidence type="ECO:0000256" key="7">
    <source>
        <dbReference type="ARBA" id="ARBA00023157"/>
    </source>
</evidence>
<keyword evidence="5 10" id="KW-0297">G-protein coupled receptor</keyword>
<evidence type="ECO:0000313" key="14">
    <source>
        <dbReference type="EMBL" id="EPB73750.1"/>
    </source>
</evidence>
<feature type="transmembrane region" description="Helical" evidence="12">
    <location>
        <begin position="644"/>
        <end position="669"/>
    </location>
</feature>
<keyword evidence="2" id="KW-1003">Cell membrane</keyword>
<feature type="domain" description="G-protein coupled receptors family 1 profile" evidence="13">
    <location>
        <begin position="34"/>
        <end position="707"/>
    </location>
</feature>
<evidence type="ECO:0000259" key="13">
    <source>
        <dbReference type="PROSITE" id="PS50262"/>
    </source>
</evidence>
<dbReference type="SUPFAM" id="SSF81321">
    <property type="entry name" value="Family A G protein-coupled receptor-like"/>
    <property type="match status" value="2"/>
</dbReference>
<dbReference type="Gene3D" id="1.20.1070.10">
    <property type="entry name" value="Rhodopsin 7-helix transmembrane proteins"/>
    <property type="match status" value="2"/>
</dbReference>